<dbReference type="PANTHER" id="PTHR39583:SF2">
    <property type="entry name" value="TYPE II SECRETION SYSTEM PROTEIN J"/>
    <property type="match status" value="1"/>
</dbReference>
<keyword evidence="6 8" id="KW-1133">Transmembrane helix</keyword>
<dbReference type="GO" id="GO:0005886">
    <property type="term" value="C:plasma membrane"/>
    <property type="evidence" value="ECO:0007669"/>
    <property type="project" value="UniProtKB-SubCell"/>
</dbReference>
<protein>
    <recommendedName>
        <fullName evidence="11">Prepilin-type N-terminal cleavage/methylation domain-containing protein</fullName>
    </recommendedName>
</protein>
<dbReference type="InterPro" id="IPR045584">
    <property type="entry name" value="Pilin-like"/>
</dbReference>
<gene>
    <name evidence="9" type="ORF">METHB2_90067</name>
</gene>
<dbReference type="InterPro" id="IPR012902">
    <property type="entry name" value="N_methyl_site"/>
</dbReference>
<keyword evidence="10" id="KW-1185">Reference proteome</keyword>
<keyword evidence="2" id="KW-1003">Cell membrane</keyword>
<reference evidence="9 10" key="1">
    <citation type="submission" date="2020-02" db="EMBL/GenBank/DDBJ databases">
        <authorList>
            <person name="Hogendoorn C."/>
        </authorList>
    </citation>
    <scope>NUCLEOTIDE SEQUENCE [LARGE SCALE GENOMIC DNA]</scope>
    <source>
        <strain evidence="9">METHB21</strain>
    </source>
</reference>
<name>A0A8S0WLZ1_9GAMM</name>
<dbReference type="RefSeq" id="WP_217426615.1">
    <property type="nucleotide sequence ID" value="NZ_CADCXN010000124.1"/>
</dbReference>
<dbReference type="InterPro" id="IPR016419">
    <property type="entry name" value="Prepilin_Pept-dep_B_prd"/>
</dbReference>
<feature type="transmembrane region" description="Helical" evidence="8">
    <location>
        <begin position="20"/>
        <end position="44"/>
    </location>
</feature>
<dbReference type="EMBL" id="CADCXN010000124">
    <property type="protein sequence ID" value="CAA9892960.1"/>
    <property type="molecule type" value="Genomic_DNA"/>
</dbReference>
<evidence type="ECO:0008006" key="11">
    <source>
        <dbReference type="Google" id="ProtNLM"/>
    </source>
</evidence>
<dbReference type="NCBIfam" id="TIGR02532">
    <property type="entry name" value="IV_pilin_GFxxxE"/>
    <property type="match status" value="1"/>
</dbReference>
<comment type="caution">
    <text evidence="9">The sequence shown here is derived from an EMBL/GenBank/DDBJ whole genome shotgun (WGS) entry which is preliminary data.</text>
</comment>
<keyword evidence="4" id="KW-0997">Cell inner membrane</keyword>
<keyword evidence="5 8" id="KW-0812">Transmembrane</keyword>
<evidence type="ECO:0000256" key="2">
    <source>
        <dbReference type="ARBA" id="ARBA00022475"/>
    </source>
</evidence>
<dbReference type="AlphaFoldDB" id="A0A8S0WLZ1"/>
<evidence type="ECO:0000256" key="1">
    <source>
        <dbReference type="ARBA" id="ARBA00004377"/>
    </source>
</evidence>
<evidence type="ECO:0000256" key="3">
    <source>
        <dbReference type="ARBA" id="ARBA00022481"/>
    </source>
</evidence>
<dbReference type="Proteomes" id="UP000494216">
    <property type="component" value="Unassembled WGS sequence"/>
</dbReference>
<keyword evidence="3" id="KW-0488">Methylation</keyword>
<dbReference type="PROSITE" id="PS00409">
    <property type="entry name" value="PROKAR_NTER_METHYL"/>
    <property type="match status" value="1"/>
</dbReference>
<evidence type="ECO:0000256" key="5">
    <source>
        <dbReference type="ARBA" id="ARBA00022692"/>
    </source>
</evidence>
<dbReference type="Pfam" id="PF07963">
    <property type="entry name" value="N_methyl"/>
    <property type="match status" value="1"/>
</dbReference>
<evidence type="ECO:0000313" key="9">
    <source>
        <dbReference type="EMBL" id="CAA9892960.1"/>
    </source>
</evidence>
<dbReference type="PIRSF" id="PIRSF004525">
    <property type="entry name" value="Pilin_peptidase-dep_B_prd"/>
    <property type="match status" value="1"/>
</dbReference>
<evidence type="ECO:0000256" key="6">
    <source>
        <dbReference type="ARBA" id="ARBA00022989"/>
    </source>
</evidence>
<dbReference type="GO" id="GO:0015628">
    <property type="term" value="P:protein secretion by the type II secretion system"/>
    <property type="evidence" value="ECO:0007669"/>
    <property type="project" value="TreeGrafter"/>
</dbReference>
<comment type="subcellular location">
    <subcellularLocation>
        <location evidence="1">Cell inner membrane</location>
        <topology evidence="1">Single-pass membrane protein</topology>
    </subcellularLocation>
</comment>
<dbReference type="PANTHER" id="PTHR39583">
    <property type="entry name" value="TYPE II SECRETION SYSTEM PROTEIN J-RELATED"/>
    <property type="match status" value="1"/>
</dbReference>
<proteinExistence type="predicted"/>
<evidence type="ECO:0000256" key="7">
    <source>
        <dbReference type="ARBA" id="ARBA00023136"/>
    </source>
</evidence>
<evidence type="ECO:0000313" key="10">
    <source>
        <dbReference type="Proteomes" id="UP000494216"/>
    </source>
</evidence>
<accession>A0A8S0WLZ1</accession>
<sequence>MNITANLKAMKYKQRGFTLIELLISMVIGLIVLAAVLGMFVTMIKSDNDNLKSIRLNQELRSAMSLITRDLRRSGYNGAAAAAVMAGNNPFQDMKFDILTPPINNATCVTYTYDADNDGVDDGNSERFGFRLNGGAIESRESGENCAGATNWDNITDENLVQINAFIVKDSPTTSAGITTHQITITLRGQLVRDNSVTRTISEIVEIRNDEY</sequence>
<organism evidence="9 10">
    <name type="scientific">Candidatus Methylobacter favarea</name>
    <dbReference type="NCBI Taxonomy" id="2707345"/>
    <lineage>
        <taxon>Bacteria</taxon>
        <taxon>Pseudomonadati</taxon>
        <taxon>Pseudomonadota</taxon>
        <taxon>Gammaproteobacteria</taxon>
        <taxon>Methylococcales</taxon>
        <taxon>Methylococcaceae</taxon>
        <taxon>Methylobacter</taxon>
    </lineage>
</organism>
<dbReference type="InterPro" id="IPR051621">
    <property type="entry name" value="T2SS_protein_J"/>
</dbReference>
<dbReference type="SUPFAM" id="SSF54523">
    <property type="entry name" value="Pili subunits"/>
    <property type="match status" value="1"/>
</dbReference>
<evidence type="ECO:0000256" key="8">
    <source>
        <dbReference type="SAM" id="Phobius"/>
    </source>
</evidence>
<evidence type="ECO:0000256" key="4">
    <source>
        <dbReference type="ARBA" id="ARBA00022519"/>
    </source>
</evidence>
<keyword evidence="7 8" id="KW-0472">Membrane</keyword>